<dbReference type="GO" id="GO:0008962">
    <property type="term" value="F:phosphatidylglycerophosphatase activity"/>
    <property type="evidence" value="ECO:0007669"/>
    <property type="project" value="InterPro"/>
</dbReference>
<reference evidence="1" key="2">
    <citation type="submission" date="2010-05" db="EMBL/GenBank/DDBJ databases">
        <title>The Genome Sequence of Magnaporthe poae strain ATCC 64411.</title>
        <authorList>
            <consortium name="The Broad Institute Genome Sequencing Platform"/>
            <consortium name="Broad Institute Genome Sequencing Center for Infectious Disease"/>
            <person name="Ma L.-J."/>
            <person name="Dead R."/>
            <person name="Young S."/>
            <person name="Zeng Q."/>
            <person name="Koehrsen M."/>
            <person name="Alvarado L."/>
            <person name="Berlin A."/>
            <person name="Chapman S.B."/>
            <person name="Chen Z."/>
            <person name="Freedman E."/>
            <person name="Gellesch M."/>
            <person name="Goldberg J."/>
            <person name="Griggs A."/>
            <person name="Gujja S."/>
            <person name="Heilman E.R."/>
            <person name="Heiman D."/>
            <person name="Hepburn T."/>
            <person name="Howarth C."/>
            <person name="Jen D."/>
            <person name="Larson L."/>
            <person name="Mehta T."/>
            <person name="Neiman D."/>
            <person name="Pearson M."/>
            <person name="Roberts A."/>
            <person name="Saif S."/>
            <person name="Shea T."/>
            <person name="Shenoy N."/>
            <person name="Sisk P."/>
            <person name="Stolte C."/>
            <person name="Sykes S."/>
            <person name="Walk T."/>
            <person name="White J."/>
            <person name="Yandava C."/>
            <person name="Haas B."/>
            <person name="Nusbaum C."/>
            <person name="Birren B."/>
        </authorList>
    </citation>
    <scope>NUCLEOTIDE SEQUENCE</scope>
    <source>
        <strain evidence="1">ATCC 64411</strain>
    </source>
</reference>
<protein>
    <submittedName>
        <fullName evidence="1">HAD superfamily phosphatase</fullName>
    </submittedName>
</protein>
<dbReference type="SUPFAM" id="SSF56784">
    <property type="entry name" value="HAD-like"/>
    <property type="match status" value="1"/>
</dbReference>
<accession>A0A0C4DVK1</accession>
<dbReference type="EMBL" id="ADBL01000944">
    <property type="status" value="NOT_ANNOTATED_CDS"/>
    <property type="molecule type" value="Genomic_DNA"/>
</dbReference>
<evidence type="ECO:0000313" key="3">
    <source>
        <dbReference type="Proteomes" id="UP000011715"/>
    </source>
</evidence>
<dbReference type="eggNOG" id="KOG2961">
    <property type="taxonomic scope" value="Eukaryota"/>
</dbReference>
<dbReference type="EMBL" id="GL876968">
    <property type="protein sequence ID" value="KLU84973.1"/>
    <property type="molecule type" value="Genomic_DNA"/>
</dbReference>
<evidence type="ECO:0000313" key="2">
    <source>
        <dbReference type="EnsemblFungi" id="MAPG_04007T0"/>
    </source>
</evidence>
<dbReference type="GO" id="GO:0032049">
    <property type="term" value="P:cardiolipin biosynthetic process"/>
    <property type="evidence" value="ECO:0007669"/>
    <property type="project" value="TreeGrafter"/>
</dbReference>
<dbReference type="Gene3D" id="3.40.50.1000">
    <property type="entry name" value="HAD superfamily/HAD-like"/>
    <property type="match status" value="1"/>
</dbReference>
<dbReference type="InterPro" id="IPR006549">
    <property type="entry name" value="HAD-SF_hydro_IIIA"/>
</dbReference>
<proteinExistence type="predicted"/>
<dbReference type="NCBIfam" id="TIGR01662">
    <property type="entry name" value="HAD-SF-IIIA"/>
    <property type="match status" value="1"/>
</dbReference>
<reference evidence="3" key="1">
    <citation type="submission" date="2010-05" db="EMBL/GenBank/DDBJ databases">
        <title>The genome sequence of Magnaporthe poae strain ATCC 64411.</title>
        <authorList>
            <person name="Ma L.-J."/>
            <person name="Dead R."/>
            <person name="Young S."/>
            <person name="Zeng Q."/>
            <person name="Koehrsen M."/>
            <person name="Alvarado L."/>
            <person name="Berlin A."/>
            <person name="Chapman S.B."/>
            <person name="Chen Z."/>
            <person name="Freedman E."/>
            <person name="Gellesch M."/>
            <person name="Goldberg J."/>
            <person name="Griggs A."/>
            <person name="Gujja S."/>
            <person name="Heilman E.R."/>
            <person name="Heiman D."/>
            <person name="Hepburn T."/>
            <person name="Howarth C."/>
            <person name="Jen D."/>
            <person name="Larson L."/>
            <person name="Mehta T."/>
            <person name="Neiman D."/>
            <person name="Pearson M."/>
            <person name="Roberts A."/>
            <person name="Saif S."/>
            <person name="Shea T."/>
            <person name="Shenoy N."/>
            <person name="Sisk P."/>
            <person name="Stolte C."/>
            <person name="Sykes S."/>
            <person name="Walk T."/>
            <person name="White J."/>
            <person name="Yandava C."/>
            <person name="Haas B."/>
            <person name="Nusbaum C."/>
            <person name="Birren B."/>
        </authorList>
    </citation>
    <scope>NUCLEOTIDE SEQUENCE [LARGE SCALE GENOMIC DNA]</scope>
    <source>
        <strain evidence="3">ATCC 64411 / 73-15</strain>
    </source>
</reference>
<dbReference type="OMA" id="MLMANMM"/>
<dbReference type="InterPro" id="IPR023214">
    <property type="entry name" value="HAD_sf"/>
</dbReference>
<gene>
    <name evidence="1" type="ORF">MAPG_04007</name>
</gene>
<dbReference type="AlphaFoldDB" id="A0A0C4DVK1"/>
<dbReference type="FunFam" id="3.40.50.1000:FF:000165">
    <property type="entry name" value="HAD superfamily phosphatase"/>
    <property type="match status" value="1"/>
</dbReference>
<dbReference type="EnsemblFungi" id="MAPG_04007T0">
    <property type="protein sequence ID" value="MAPG_04007T0"/>
    <property type="gene ID" value="MAPG_04007"/>
</dbReference>
<name>A0A0C4DVK1_MAGP6</name>
<dbReference type="InterPro" id="IPR036412">
    <property type="entry name" value="HAD-like_sf"/>
</dbReference>
<keyword evidence="3" id="KW-1185">Reference proteome</keyword>
<dbReference type="InterPro" id="IPR010021">
    <property type="entry name" value="PGPP1/Gep4"/>
</dbReference>
<organism evidence="2 3">
    <name type="scientific">Magnaporthiopsis poae (strain ATCC 64411 / 73-15)</name>
    <name type="common">Kentucky bluegrass fungus</name>
    <name type="synonym">Magnaporthe poae</name>
    <dbReference type="NCBI Taxonomy" id="644358"/>
    <lineage>
        <taxon>Eukaryota</taxon>
        <taxon>Fungi</taxon>
        <taxon>Dikarya</taxon>
        <taxon>Ascomycota</taxon>
        <taxon>Pezizomycotina</taxon>
        <taxon>Sordariomycetes</taxon>
        <taxon>Sordariomycetidae</taxon>
        <taxon>Magnaporthales</taxon>
        <taxon>Magnaporthaceae</taxon>
        <taxon>Magnaporthiopsis</taxon>
    </lineage>
</organism>
<dbReference type="Proteomes" id="UP000011715">
    <property type="component" value="Unassembled WGS sequence"/>
</dbReference>
<dbReference type="STRING" id="644358.A0A0C4DVK1"/>
<dbReference type="PANTHER" id="PTHR19288:SF25">
    <property type="entry name" value="PHOSPHATIDYLGLYCEROPHOSPHATASE GEP4, MITOCHONDRIAL"/>
    <property type="match status" value="1"/>
</dbReference>
<dbReference type="GO" id="GO:0005739">
    <property type="term" value="C:mitochondrion"/>
    <property type="evidence" value="ECO:0007669"/>
    <property type="project" value="TreeGrafter"/>
</dbReference>
<dbReference type="NCBIfam" id="TIGR01668">
    <property type="entry name" value="YqeG_hyp_ppase"/>
    <property type="match status" value="1"/>
</dbReference>
<reference evidence="2" key="4">
    <citation type="journal article" date="2015" name="G3 (Bethesda)">
        <title>Genome sequences of three phytopathogenic species of the Magnaporthaceae family of fungi.</title>
        <authorList>
            <person name="Okagaki L.H."/>
            <person name="Nunes C.C."/>
            <person name="Sailsbery J."/>
            <person name="Clay B."/>
            <person name="Brown D."/>
            <person name="John T."/>
            <person name="Oh Y."/>
            <person name="Young N."/>
            <person name="Fitzgerald M."/>
            <person name="Haas B.J."/>
            <person name="Zeng Q."/>
            <person name="Young S."/>
            <person name="Adiconis X."/>
            <person name="Fan L."/>
            <person name="Levin J.Z."/>
            <person name="Mitchell T.K."/>
            <person name="Okubara P.A."/>
            <person name="Farman M.L."/>
            <person name="Kohn L.M."/>
            <person name="Birren B."/>
            <person name="Ma L.-J."/>
            <person name="Dean R.A."/>
        </authorList>
    </citation>
    <scope>NUCLEOTIDE SEQUENCE</scope>
    <source>
        <strain evidence="2">ATCC 64411 / 73-15</strain>
    </source>
</reference>
<dbReference type="VEuPathDB" id="FungiDB:MAPG_04007"/>
<dbReference type="InterPro" id="IPR027706">
    <property type="entry name" value="PGP_Pase"/>
</dbReference>
<reference evidence="2" key="5">
    <citation type="submission" date="2015-06" db="UniProtKB">
        <authorList>
            <consortium name="EnsemblFungi"/>
        </authorList>
    </citation>
    <scope>IDENTIFICATION</scope>
    <source>
        <strain evidence="2">ATCC 64411</strain>
    </source>
</reference>
<dbReference type="OrthoDB" id="198652at2759"/>
<reference evidence="1" key="3">
    <citation type="submission" date="2011-03" db="EMBL/GenBank/DDBJ databases">
        <title>Annotation of Magnaporthe poae ATCC 64411.</title>
        <authorList>
            <person name="Ma L.-J."/>
            <person name="Dead R."/>
            <person name="Young S.K."/>
            <person name="Zeng Q."/>
            <person name="Gargeya S."/>
            <person name="Fitzgerald M."/>
            <person name="Haas B."/>
            <person name="Abouelleil A."/>
            <person name="Alvarado L."/>
            <person name="Arachchi H.M."/>
            <person name="Berlin A."/>
            <person name="Brown A."/>
            <person name="Chapman S.B."/>
            <person name="Chen Z."/>
            <person name="Dunbar C."/>
            <person name="Freedman E."/>
            <person name="Gearin G."/>
            <person name="Gellesch M."/>
            <person name="Goldberg J."/>
            <person name="Griggs A."/>
            <person name="Gujja S."/>
            <person name="Heiman D."/>
            <person name="Howarth C."/>
            <person name="Larson L."/>
            <person name="Lui A."/>
            <person name="MacDonald P.J.P."/>
            <person name="Mehta T."/>
            <person name="Montmayeur A."/>
            <person name="Murphy C."/>
            <person name="Neiman D."/>
            <person name="Pearson M."/>
            <person name="Priest M."/>
            <person name="Roberts A."/>
            <person name="Saif S."/>
            <person name="Shea T."/>
            <person name="Shenoy N."/>
            <person name="Sisk P."/>
            <person name="Stolte C."/>
            <person name="Sykes S."/>
            <person name="Yandava C."/>
            <person name="Wortman J."/>
            <person name="Nusbaum C."/>
            <person name="Birren B."/>
        </authorList>
    </citation>
    <scope>NUCLEOTIDE SEQUENCE</scope>
    <source>
        <strain evidence="1">ATCC 64411</strain>
    </source>
</reference>
<dbReference type="Pfam" id="PF09419">
    <property type="entry name" value="PGP_phosphatase"/>
    <property type="match status" value="1"/>
</dbReference>
<dbReference type="PANTHER" id="PTHR19288">
    <property type="entry name" value="4-NITROPHENYLPHOSPHATASE-RELATED"/>
    <property type="match status" value="1"/>
</dbReference>
<evidence type="ECO:0000313" key="1">
    <source>
        <dbReference type="EMBL" id="KLU84973.1"/>
    </source>
</evidence>
<sequence>MNLNLSASANIFKLLFNPALCLPHATVGTFNDLPLPLGRAFKRSDGAAVDIKAVVLDKDDCFAMPETNAVYPDYKEKFAALRAAYPGRRLLIVSNTAGALSYDRDKRLATDLEKATGVIVLPHRVKKPGCGDEIMSYFKGHPETGVVSPSQIAVVGDRLSTDMMLANMMGGWGVWVKDGVVPLSKKSVFSRFEHRLAPFLFSRGYSASEPQSPFE</sequence>